<feature type="transmembrane region" description="Helical" evidence="1">
    <location>
        <begin position="100"/>
        <end position="121"/>
    </location>
</feature>
<keyword evidence="1" id="KW-0472">Membrane</keyword>
<feature type="transmembrane region" description="Helical" evidence="1">
    <location>
        <begin position="207"/>
        <end position="240"/>
    </location>
</feature>
<keyword evidence="1" id="KW-0812">Transmembrane</keyword>
<accession>A0ABT6EPZ2</accession>
<feature type="transmembrane region" description="Helical" evidence="1">
    <location>
        <begin position="76"/>
        <end position="93"/>
    </location>
</feature>
<protein>
    <submittedName>
        <fullName evidence="2">Uncharacterized protein</fullName>
    </submittedName>
</protein>
<sequence>MSYVNIIPSVDIIKQNGDVLSSLGFLHTNGLGIMGLGALIDLALINEYRNKVPKLNILLVFCVSIFFFYLSGSRTSFILSILVVGVMLFSSFLRKIETKLFTKLLVFIIIQLLAFSPLFYIENNDIWDKLNVIFNQRLFLGNLYLNTFGINMFPVEVYQLFLEREYDILPYYNDNTYIAQLISSGWFFVLLFNLMVLGILLKHKYSLYYFSLLSIVLLSMIIESSGYNIFLFSVFHFMCFRKK</sequence>
<keyword evidence="3" id="KW-1185">Reference proteome</keyword>
<comment type="caution">
    <text evidence="2">The sequence shown here is derived from an EMBL/GenBank/DDBJ whole genome shotgun (WGS) entry which is preliminary data.</text>
</comment>
<evidence type="ECO:0000313" key="3">
    <source>
        <dbReference type="Proteomes" id="UP001216057"/>
    </source>
</evidence>
<keyword evidence="1" id="KW-1133">Transmembrane helix</keyword>
<gene>
    <name evidence="2" type="ORF">P7M32_03290</name>
</gene>
<feature type="transmembrane region" description="Helical" evidence="1">
    <location>
        <begin position="181"/>
        <end position="201"/>
    </location>
</feature>
<proteinExistence type="predicted"/>
<organism evidence="2 3">
    <name type="scientific">Exercitatus varius</name>
    <dbReference type="NCBI Taxonomy" id="67857"/>
    <lineage>
        <taxon>Bacteria</taxon>
        <taxon>Pseudomonadati</taxon>
        <taxon>Pseudomonadota</taxon>
        <taxon>Gammaproteobacteria</taxon>
        <taxon>Pasteurellales</taxon>
        <taxon>Pasteurellaceae</taxon>
        <taxon>Exercitatus</taxon>
    </lineage>
</organism>
<dbReference type="Proteomes" id="UP001216057">
    <property type="component" value="Unassembled WGS sequence"/>
</dbReference>
<feature type="transmembrane region" description="Helical" evidence="1">
    <location>
        <begin position="25"/>
        <end position="45"/>
    </location>
</feature>
<evidence type="ECO:0000256" key="1">
    <source>
        <dbReference type="SAM" id="Phobius"/>
    </source>
</evidence>
<feature type="transmembrane region" description="Helical" evidence="1">
    <location>
        <begin position="141"/>
        <end position="161"/>
    </location>
</feature>
<reference evidence="2 3" key="1">
    <citation type="submission" date="2023-03" db="EMBL/GenBank/DDBJ databases">
        <title>Classification of Bisgaard taxon 6 and taxon 10 as Exercitatus varius gen. nov., spec. nov.</title>
        <authorList>
            <person name="Christensen H."/>
        </authorList>
    </citation>
    <scope>NUCLEOTIDE SEQUENCE [LARGE SCALE GENOMIC DNA]</scope>
    <source>
        <strain evidence="2 3">23350_01</strain>
    </source>
</reference>
<dbReference type="RefSeq" id="WP_317485678.1">
    <property type="nucleotide sequence ID" value="NZ_JARQTX010000003.1"/>
</dbReference>
<evidence type="ECO:0000313" key="2">
    <source>
        <dbReference type="EMBL" id="MDG2945455.1"/>
    </source>
</evidence>
<dbReference type="EMBL" id="JARQTX010000003">
    <property type="protein sequence ID" value="MDG2945455.1"/>
    <property type="molecule type" value="Genomic_DNA"/>
</dbReference>
<feature type="transmembrane region" description="Helical" evidence="1">
    <location>
        <begin position="52"/>
        <end position="70"/>
    </location>
</feature>
<name>A0ABT6EPZ2_9PAST</name>